<evidence type="ECO:0000313" key="3">
    <source>
        <dbReference type="EMBL" id="VEH14259.1"/>
    </source>
</evidence>
<gene>
    <name evidence="3" type="ORF">NCTC13071_00227</name>
</gene>
<feature type="region of interest" description="Disordered" evidence="1">
    <location>
        <begin position="212"/>
        <end position="346"/>
    </location>
</feature>
<dbReference type="AlphaFoldDB" id="A0A3S4TD06"/>
<dbReference type="KEGG" id="poc:NCTC13071_00227"/>
<evidence type="ECO:0000256" key="2">
    <source>
        <dbReference type="SAM" id="SignalP"/>
    </source>
</evidence>
<accession>A0A3S4TD06</accession>
<feature type="compositionally biased region" description="Polar residues" evidence="1">
    <location>
        <begin position="297"/>
        <end position="307"/>
    </location>
</feature>
<reference evidence="3 4" key="1">
    <citation type="submission" date="2018-12" db="EMBL/GenBank/DDBJ databases">
        <authorList>
            <consortium name="Pathogen Informatics"/>
        </authorList>
    </citation>
    <scope>NUCLEOTIDE SEQUENCE [LARGE SCALE GENOMIC DNA]</scope>
    <source>
        <strain evidence="3 4">NCTC13071</strain>
    </source>
</reference>
<dbReference type="Proteomes" id="UP000274578">
    <property type="component" value="Chromosome 1"/>
</dbReference>
<feature type="chain" id="PRO_5018611331" description="DUF3300 domain-containing protein" evidence="2">
    <location>
        <begin position="21"/>
        <end position="346"/>
    </location>
</feature>
<name>A0A3S4TD06_9BACT</name>
<evidence type="ECO:0000313" key="4">
    <source>
        <dbReference type="Proteomes" id="UP000274578"/>
    </source>
</evidence>
<sequence length="346" mass="39456">MKKFILALVTLFTLTVSANAMSYEQARQQALFLTDKMAYELNLTDEQYEAAYEINLDYLMSVNDYSDLYGVYWTQRNLDLSYILLDWQYRTYCAANYFYRPLYYNDGYWRFRVYARYPHRDYFYFGRPGFYAVYRGGHSWRINGGQSWYRGRDFGCRDSHRYIGMRDHFNQGNYGRGFSSRNFDNYGNENRVFGGNRNSRIYGNDMRGNRSFGGYDNYDSRSNRSFDNNTRTRIFGGSAASESRGNGAFNNRQSSTRSTVPAIPTRPFGADRGSSIQEPTHVFDRPSTGHTFGGSAPSRSFNDNAPTRSFGGSAPSPSFGGGNTPTRSFGGGSTTQGSHGVFGGRR</sequence>
<evidence type="ECO:0008006" key="5">
    <source>
        <dbReference type="Google" id="ProtNLM"/>
    </source>
</evidence>
<feature type="signal peptide" evidence="2">
    <location>
        <begin position="1"/>
        <end position="20"/>
    </location>
</feature>
<dbReference type="GeneID" id="85011150"/>
<proteinExistence type="predicted"/>
<evidence type="ECO:0000256" key="1">
    <source>
        <dbReference type="SAM" id="MobiDB-lite"/>
    </source>
</evidence>
<feature type="compositionally biased region" description="Gly residues" evidence="1">
    <location>
        <begin position="319"/>
        <end position="346"/>
    </location>
</feature>
<dbReference type="RefSeq" id="WP_018919395.1">
    <property type="nucleotide sequence ID" value="NZ_CAUTNN010000015.1"/>
</dbReference>
<feature type="compositionally biased region" description="Polar residues" evidence="1">
    <location>
        <begin position="240"/>
        <end position="259"/>
    </location>
</feature>
<protein>
    <recommendedName>
        <fullName evidence="5">DUF3300 domain-containing protein</fullName>
    </recommendedName>
</protein>
<dbReference type="EMBL" id="LR134384">
    <property type="protein sequence ID" value="VEH14259.1"/>
    <property type="molecule type" value="Genomic_DNA"/>
</dbReference>
<keyword evidence="2" id="KW-0732">Signal</keyword>
<feature type="compositionally biased region" description="Low complexity" evidence="1">
    <location>
        <begin position="309"/>
        <end position="318"/>
    </location>
</feature>
<organism evidence="3 4">
    <name type="scientific">Segatella oris</name>
    <dbReference type="NCBI Taxonomy" id="28135"/>
    <lineage>
        <taxon>Bacteria</taxon>
        <taxon>Pseudomonadati</taxon>
        <taxon>Bacteroidota</taxon>
        <taxon>Bacteroidia</taxon>
        <taxon>Bacteroidales</taxon>
        <taxon>Prevotellaceae</taxon>
        <taxon>Segatella</taxon>
    </lineage>
</organism>